<dbReference type="PANTHER" id="PTHR13734">
    <property type="entry name" value="TRNA-NUCLEOTIDYLTRANSFERASE"/>
    <property type="match status" value="1"/>
</dbReference>
<dbReference type="Proteomes" id="UP000016927">
    <property type="component" value="Unassembled WGS sequence"/>
</dbReference>
<dbReference type="VEuPathDB" id="MicrosporidiaDB:NBO_64gi001"/>
<evidence type="ECO:0000256" key="4">
    <source>
        <dbReference type="RuleBase" id="RU003953"/>
    </source>
</evidence>
<dbReference type="GO" id="GO:0001680">
    <property type="term" value="P:tRNA 3'-terminal CCA addition"/>
    <property type="evidence" value="ECO:0007669"/>
    <property type="project" value="TreeGrafter"/>
</dbReference>
<comment type="similarity">
    <text evidence="1 4">Belongs to the tRNA nucleotidyltransferase/poly(A) polymerase family.</text>
</comment>
<dbReference type="Gene3D" id="3.30.460.10">
    <property type="entry name" value="Beta Polymerase, domain 2"/>
    <property type="match status" value="1"/>
</dbReference>
<dbReference type="Pfam" id="PF01743">
    <property type="entry name" value="PolyA_pol"/>
    <property type="match status" value="1"/>
</dbReference>
<keyword evidence="2 4" id="KW-0808">Transferase</keyword>
<name>R0MLC5_NOSB1</name>
<gene>
    <name evidence="6" type="ORF">NBO_64gi001</name>
</gene>
<evidence type="ECO:0000256" key="2">
    <source>
        <dbReference type="ARBA" id="ARBA00022679"/>
    </source>
</evidence>
<dbReference type="OrthoDB" id="445712at2759"/>
<evidence type="ECO:0000259" key="5">
    <source>
        <dbReference type="Pfam" id="PF01743"/>
    </source>
</evidence>
<dbReference type="AlphaFoldDB" id="R0MLC5"/>
<dbReference type="HOGENOM" id="CLU_019592_1_1_1"/>
<dbReference type="GO" id="GO:0003723">
    <property type="term" value="F:RNA binding"/>
    <property type="evidence" value="ECO:0007669"/>
    <property type="project" value="UniProtKB-KW"/>
</dbReference>
<dbReference type="GO" id="GO:0052927">
    <property type="term" value="F:CC tRNA cytidylyltransferase activity"/>
    <property type="evidence" value="ECO:0007669"/>
    <property type="project" value="TreeGrafter"/>
</dbReference>
<sequence length="185" mass="21272">MKIQLEEHEEKIFTMVLDCSKKFFKNSNPRVAGGWVRDKIMGNSSYDLDITLDNVSGYDFATQLREMHLDEISTAGLVKQNPDKSKHLETAVLNINGQFIDFVNLRKETYSTSRIPLIEFGTPFEDAHRRDLTINALFYNLETKEIEDFTGKGIQDIQDKIIRTPLDPKTVIPKVGRTPHWGAIW</sequence>
<proteinExistence type="inferred from homology"/>
<reference evidence="6 7" key="1">
    <citation type="journal article" date="2013" name="BMC Genomics">
        <title>Comparative genomics of parasitic silkworm microsporidia reveal an association between genome expansion and host adaptation.</title>
        <authorList>
            <person name="Pan G."/>
            <person name="Xu J."/>
            <person name="Li T."/>
            <person name="Xia Q."/>
            <person name="Liu S.L."/>
            <person name="Zhang G."/>
            <person name="Li S."/>
            <person name="Li C."/>
            <person name="Liu H."/>
            <person name="Yang L."/>
            <person name="Liu T."/>
            <person name="Zhang X."/>
            <person name="Wu Z."/>
            <person name="Fan W."/>
            <person name="Dang X."/>
            <person name="Xiang H."/>
            <person name="Tao M."/>
            <person name="Li Y."/>
            <person name="Hu J."/>
            <person name="Li Z."/>
            <person name="Lin L."/>
            <person name="Luo J."/>
            <person name="Geng L."/>
            <person name="Wang L."/>
            <person name="Long M."/>
            <person name="Wan Y."/>
            <person name="He N."/>
            <person name="Zhang Z."/>
            <person name="Lu C."/>
            <person name="Keeling P.J."/>
            <person name="Wang J."/>
            <person name="Xiang Z."/>
            <person name="Zhou Z."/>
        </authorList>
    </citation>
    <scope>NUCLEOTIDE SEQUENCE [LARGE SCALE GENOMIC DNA]</scope>
    <source>
        <strain evidence="7">CQ1 / CVCC 102059</strain>
    </source>
</reference>
<evidence type="ECO:0000313" key="7">
    <source>
        <dbReference type="Proteomes" id="UP000016927"/>
    </source>
</evidence>
<keyword evidence="7" id="KW-1185">Reference proteome</keyword>
<organism evidence="6 7">
    <name type="scientific">Nosema bombycis (strain CQ1 / CVCC 102059)</name>
    <name type="common">Microsporidian parasite</name>
    <name type="synonym">Pebrine of silkworm</name>
    <dbReference type="NCBI Taxonomy" id="578461"/>
    <lineage>
        <taxon>Eukaryota</taxon>
        <taxon>Fungi</taxon>
        <taxon>Fungi incertae sedis</taxon>
        <taxon>Microsporidia</taxon>
        <taxon>Nosematidae</taxon>
        <taxon>Nosema</taxon>
    </lineage>
</organism>
<keyword evidence="3 4" id="KW-0694">RNA-binding</keyword>
<dbReference type="InterPro" id="IPR002646">
    <property type="entry name" value="PolA_pol_head_dom"/>
</dbReference>
<dbReference type="EMBL" id="KB908972">
    <property type="protein sequence ID" value="EOB13633.1"/>
    <property type="molecule type" value="Genomic_DNA"/>
</dbReference>
<evidence type="ECO:0000256" key="1">
    <source>
        <dbReference type="ARBA" id="ARBA00007265"/>
    </source>
</evidence>
<dbReference type="InterPro" id="IPR043519">
    <property type="entry name" value="NT_sf"/>
</dbReference>
<dbReference type="SUPFAM" id="SSF81301">
    <property type="entry name" value="Nucleotidyltransferase"/>
    <property type="match status" value="1"/>
</dbReference>
<dbReference type="STRING" id="578461.R0MLC5"/>
<accession>R0MLC5</accession>
<evidence type="ECO:0000256" key="3">
    <source>
        <dbReference type="ARBA" id="ARBA00022884"/>
    </source>
</evidence>
<protein>
    <submittedName>
        <fullName evidence="6">tRNA adenilyl transferase</fullName>
    </submittedName>
</protein>
<dbReference type="CDD" id="cd05398">
    <property type="entry name" value="NT_ClassII-CCAase"/>
    <property type="match status" value="1"/>
</dbReference>
<evidence type="ECO:0000313" key="6">
    <source>
        <dbReference type="EMBL" id="EOB13633.1"/>
    </source>
</evidence>
<dbReference type="PANTHER" id="PTHR13734:SF5">
    <property type="entry name" value="CCA TRNA NUCLEOTIDYLTRANSFERASE, MITOCHONDRIAL"/>
    <property type="match status" value="1"/>
</dbReference>
<feature type="domain" description="Poly A polymerase head" evidence="5">
    <location>
        <begin position="30"/>
        <end position="163"/>
    </location>
</feature>
<dbReference type="GO" id="GO:0052929">
    <property type="term" value="F:ATP:3'-cytidine-cytidine-tRNA adenylyltransferase activity"/>
    <property type="evidence" value="ECO:0007669"/>
    <property type="project" value="TreeGrafter"/>
</dbReference>